<dbReference type="InterPro" id="IPR050130">
    <property type="entry name" value="ClpA_ClpB"/>
</dbReference>
<comment type="caution">
    <text evidence="13">The sequence shown here is derived from an EMBL/GenBank/DDBJ whole genome shotgun (WGS) entry which is preliminary data.</text>
</comment>
<dbReference type="SMART" id="SM01086">
    <property type="entry name" value="ClpB_D2-small"/>
    <property type="match status" value="1"/>
</dbReference>
<dbReference type="GO" id="GO:0042026">
    <property type="term" value="P:protein refolding"/>
    <property type="evidence" value="ECO:0007669"/>
    <property type="project" value="UniProtKB-UniRule"/>
</dbReference>
<dbReference type="FunFam" id="3.40.50.300:FF:000120">
    <property type="entry name" value="ATP-dependent chaperone ClpB"/>
    <property type="match status" value="1"/>
</dbReference>
<dbReference type="InterPro" id="IPR017730">
    <property type="entry name" value="Chaperonin_ClpB"/>
</dbReference>
<dbReference type="PROSITE" id="PS00871">
    <property type="entry name" value="CLPAB_2"/>
    <property type="match status" value="1"/>
</dbReference>
<accession>A0A511R4W5</accession>
<dbReference type="PROSITE" id="PS51903">
    <property type="entry name" value="CLP_R"/>
    <property type="match status" value="1"/>
</dbReference>
<dbReference type="InterPro" id="IPR027417">
    <property type="entry name" value="P-loop_NTPase"/>
</dbReference>
<dbReference type="CDD" id="cd19499">
    <property type="entry name" value="RecA-like_ClpB_Hsp104-like"/>
    <property type="match status" value="1"/>
</dbReference>
<dbReference type="SUPFAM" id="SSF81923">
    <property type="entry name" value="Double Clp-N motif"/>
    <property type="match status" value="1"/>
</dbReference>
<name>A0A511R4W5_9DEIN</name>
<feature type="coiled-coil region" evidence="11">
    <location>
        <begin position="403"/>
        <end position="517"/>
    </location>
</feature>
<comment type="function">
    <text evidence="11">Part of a stress-induced multi-chaperone system, it is involved in the recovery of the cell from heat-induced damage, in cooperation with DnaK, DnaJ and GrpE.</text>
</comment>
<dbReference type="Gene3D" id="1.10.8.60">
    <property type="match status" value="1"/>
</dbReference>
<keyword evidence="3 9" id="KW-0677">Repeat</keyword>
<dbReference type="GO" id="GO:0016887">
    <property type="term" value="F:ATP hydrolysis activity"/>
    <property type="evidence" value="ECO:0007669"/>
    <property type="project" value="InterPro"/>
</dbReference>
<dbReference type="FunFam" id="3.40.50.300:FF:000010">
    <property type="entry name" value="Chaperone clpB 1, putative"/>
    <property type="match status" value="1"/>
</dbReference>
<dbReference type="GO" id="GO:0005524">
    <property type="term" value="F:ATP binding"/>
    <property type="evidence" value="ECO:0007669"/>
    <property type="project" value="UniProtKB-UniRule"/>
</dbReference>
<dbReference type="Pfam" id="PF07724">
    <property type="entry name" value="AAA_2"/>
    <property type="match status" value="1"/>
</dbReference>
<protein>
    <recommendedName>
        <fullName evidence="11">Chaperone protein ClpB</fullName>
    </recommendedName>
</protein>
<dbReference type="RefSeq" id="WP_119341649.1">
    <property type="nucleotide sequence ID" value="NZ_BJXL01000117.1"/>
</dbReference>
<sequence>MNLERWTEQARQAVAQTQVLARENSNQQMDVGHLASVLFRDPSGLPAQLLKRAGQNLQAVQQAASRDLGSYPRVSGAEGGQYLSGKLSSILERSEKLAAELKDKFVAIDTLTLALAETGYGGLNASAIRSALLEMRGGKKVESEHAEGTYNALEQYGIDLTKLAEQGKLDPVIGRDEEIRRTIQILLRRTKNNPVLIGEPGVGKTAIAEGLAQRIVKGDVPEGLKGKRIVSLQMGSLLAGAKYRGEFEERLKAVMQETIQSAGQIILFIDELHTVVGAGKAEGAVDAGNMLKPALARGELHLIGATTLDEYREIEKDAALERRFQPVFVDEPSVEDTVSILRGIKEKYEVHHGVRISDPALIAAAQLSHRYIADRRLPDKAIDLIDEAAARLRMALESSPETIDTLNRKKLQLEIEREALKKETDAESKFRLGELEKEIAELTEEIRKQQALWEAEREVMQKLRAAQQRLDEVRTQIEQAERAYDLNKAAQLRYGELPRLEQEVNELSDRMANAKFVRPMVAEEDIAGIVSRWTGIPVSKLMEGEREKLLRLEEELHTRVVGQDEAISAVADAIRRARAGLKDPNRPIGSFLFLGPTGVGKTELAKTLAASLFDTEENMVRIDMSEYQEKHTVARLIGAPPGYVGYEEGGQLTEAVRRRPYSVILFDEIEKAHPDVFNTLLQVLDDGRLTDGQGRTVDFRNTAIILTSNIGSPLIFEGIQSGQSYETIRERVFGILQQHFRPEFLNRLDEIVVFRPLAKEQIAAIVEIQLRAVRKRLAERRISLEMSPEALQFIAERGYDPVFGARPLKRVIQKEIETPLSRKILSGEVPDGATVYATLGPLGLQFETRKAAVA</sequence>
<dbReference type="Pfam" id="PF10431">
    <property type="entry name" value="ClpB_D2-small"/>
    <property type="match status" value="1"/>
</dbReference>
<dbReference type="Proteomes" id="UP000321197">
    <property type="component" value="Unassembled WGS sequence"/>
</dbReference>
<proteinExistence type="inferred from homology"/>
<evidence type="ECO:0000313" key="14">
    <source>
        <dbReference type="Proteomes" id="UP000321197"/>
    </source>
</evidence>
<comment type="similarity">
    <text evidence="1 10">Belongs to the ClpA/ClpB family.</text>
</comment>
<keyword evidence="11" id="KW-0346">Stress response</keyword>
<keyword evidence="2 11" id="KW-0963">Cytoplasm</keyword>
<comment type="subunit">
    <text evidence="11">Homohexamer; The oligomerization is ATP-dependent.</text>
</comment>
<keyword evidence="4 10" id="KW-0547">Nucleotide-binding</keyword>
<dbReference type="Pfam" id="PF17871">
    <property type="entry name" value="AAA_lid_9"/>
    <property type="match status" value="1"/>
</dbReference>
<dbReference type="EMBL" id="BJXL01000117">
    <property type="protein sequence ID" value="GEM84644.1"/>
    <property type="molecule type" value="Genomic_DNA"/>
</dbReference>
<dbReference type="Gene3D" id="3.40.50.300">
    <property type="entry name" value="P-loop containing nucleotide triphosphate hydrolases"/>
    <property type="match status" value="3"/>
</dbReference>
<dbReference type="InterPro" id="IPR036628">
    <property type="entry name" value="Clp_N_dom_sf"/>
</dbReference>
<dbReference type="Pfam" id="PF00004">
    <property type="entry name" value="AAA"/>
    <property type="match status" value="1"/>
</dbReference>
<dbReference type="AlphaFoldDB" id="A0A511R4W5"/>
<gene>
    <name evidence="11 13" type="primary">clpB</name>
    <name evidence="13" type="ORF">MHY01S_28100</name>
</gene>
<dbReference type="PROSITE" id="PS00870">
    <property type="entry name" value="CLPAB_1"/>
    <property type="match status" value="1"/>
</dbReference>
<dbReference type="InterPro" id="IPR019489">
    <property type="entry name" value="Clp_ATPase_C"/>
</dbReference>
<dbReference type="PANTHER" id="PTHR11638">
    <property type="entry name" value="ATP-DEPENDENT CLP PROTEASE"/>
    <property type="match status" value="1"/>
</dbReference>
<evidence type="ECO:0000256" key="10">
    <source>
        <dbReference type="RuleBase" id="RU004432"/>
    </source>
</evidence>
<dbReference type="InterPro" id="IPR018368">
    <property type="entry name" value="ClpA/B_CS1"/>
</dbReference>
<evidence type="ECO:0000256" key="5">
    <source>
        <dbReference type="ARBA" id="ARBA00022840"/>
    </source>
</evidence>
<dbReference type="InterPro" id="IPR028299">
    <property type="entry name" value="ClpA/B_CS2"/>
</dbReference>
<evidence type="ECO:0000256" key="7">
    <source>
        <dbReference type="ARBA" id="ARBA00023186"/>
    </source>
</evidence>
<dbReference type="OrthoDB" id="9803641at2"/>
<dbReference type="NCBIfam" id="TIGR03346">
    <property type="entry name" value="chaperone_ClpB"/>
    <property type="match status" value="1"/>
</dbReference>
<comment type="subcellular location">
    <subcellularLocation>
        <location evidence="11">Cytoplasm</location>
    </subcellularLocation>
</comment>
<evidence type="ECO:0000256" key="4">
    <source>
        <dbReference type="ARBA" id="ARBA00022741"/>
    </source>
</evidence>
<dbReference type="FunFam" id="3.40.50.300:FF:000025">
    <property type="entry name" value="ATP-dependent Clp protease subunit"/>
    <property type="match status" value="1"/>
</dbReference>
<evidence type="ECO:0000256" key="3">
    <source>
        <dbReference type="ARBA" id="ARBA00022737"/>
    </source>
</evidence>
<comment type="subunit">
    <text evidence="8">Homohexamer. The oligomerization is ATP-dependent.</text>
</comment>
<evidence type="ECO:0000256" key="8">
    <source>
        <dbReference type="ARBA" id="ARBA00026057"/>
    </source>
</evidence>
<dbReference type="InterPro" id="IPR003593">
    <property type="entry name" value="AAA+_ATPase"/>
</dbReference>
<dbReference type="InterPro" id="IPR003959">
    <property type="entry name" value="ATPase_AAA_core"/>
</dbReference>
<dbReference type="PANTHER" id="PTHR11638:SF18">
    <property type="entry name" value="HEAT SHOCK PROTEIN 104"/>
    <property type="match status" value="1"/>
</dbReference>
<dbReference type="FunFam" id="1.10.8.60:FF:000017">
    <property type="entry name" value="ATP-dependent chaperone ClpB"/>
    <property type="match status" value="1"/>
</dbReference>
<dbReference type="SUPFAM" id="SSF52540">
    <property type="entry name" value="P-loop containing nucleoside triphosphate hydrolases"/>
    <property type="match status" value="2"/>
</dbReference>
<dbReference type="InterPro" id="IPR001270">
    <property type="entry name" value="ClpA/B"/>
</dbReference>
<keyword evidence="6 11" id="KW-0175">Coiled coil</keyword>
<evidence type="ECO:0000256" key="6">
    <source>
        <dbReference type="ARBA" id="ARBA00023054"/>
    </source>
</evidence>
<dbReference type="GO" id="GO:0034605">
    <property type="term" value="P:cellular response to heat"/>
    <property type="evidence" value="ECO:0007669"/>
    <property type="project" value="TreeGrafter"/>
</dbReference>
<evidence type="ECO:0000256" key="1">
    <source>
        <dbReference type="ARBA" id="ARBA00008675"/>
    </source>
</evidence>
<evidence type="ECO:0000256" key="2">
    <source>
        <dbReference type="ARBA" id="ARBA00022490"/>
    </source>
</evidence>
<dbReference type="CDD" id="cd00009">
    <property type="entry name" value="AAA"/>
    <property type="match status" value="1"/>
</dbReference>
<evidence type="ECO:0000256" key="9">
    <source>
        <dbReference type="PROSITE-ProRule" id="PRU01251"/>
    </source>
</evidence>
<dbReference type="InterPro" id="IPR004176">
    <property type="entry name" value="Clp_R_N"/>
</dbReference>
<dbReference type="PRINTS" id="PR00300">
    <property type="entry name" value="CLPPROTEASEA"/>
</dbReference>
<dbReference type="InterPro" id="IPR041546">
    <property type="entry name" value="ClpA/ClpB_AAA_lid"/>
</dbReference>
<feature type="domain" description="Clp R" evidence="12">
    <location>
        <begin position="3"/>
        <end position="149"/>
    </location>
</feature>
<reference evidence="13 14" key="1">
    <citation type="submission" date="2019-07" db="EMBL/GenBank/DDBJ databases">
        <title>Whole genome shotgun sequence of Meiothermus hypogaeus NBRC 106114.</title>
        <authorList>
            <person name="Hosoyama A."/>
            <person name="Uohara A."/>
            <person name="Ohji S."/>
            <person name="Ichikawa N."/>
        </authorList>
    </citation>
    <scope>NUCLEOTIDE SEQUENCE [LARGE SCALE GENOMIC DNA]</scope>
    <source>
        <strain evidence="13 14">NBRC 106114</strain>
    </source>
</reference>
<evidence type="ECO:0000256" key="11">
    <source>
        <dbReference type="RuleBase" id="RU362034"/>
    </source>
</evidence>
<dbReference type="SMART" id="SM00382">
    <property type="entry name" value="AAA"/>
    <property type="match status" value="2"/>
</dbReference>
<keyword evidence="5 10" id="KW-0067">ATP-binding</keyword>
<dbReference type="Gene3D" id="1.10.1780.10">
    <property type="entry name" value="Clp, N-terminal domain"/>
    <property type="match status" value="1"/>
</dbReference>
<keyword evidence="7 10" id="KW-0143">Chaperone</keyword>
<organism evidence="13 14">
    <name type="scientific">Meiothermus hypogaeus NBRC 106114</name>
    <dbReference type="NCBI Taxonomy" id="1227553"/>
    <lineage>
        <taxon>Bacteria</taxon>
        <taxon>Thermotogati</taxon>
        <taxon>Deinococcota</taxon>
        <taxon>Deinococci</taxon>
        <taxon>Thermales</taxon>
        <taxon>Thermaceae</taxon>
        <taxon>Meiothermus</taxon>
    </lineage>
</organism>
<evidence type="ECO:0000313" key="13">
    <source>
        <dbReference type="EMBL" id="GEM84644.1"/>
    </source>
</evidence>
<evidence type="ECO:0000259" key="12">
    <source>
        <dbReference type="PROSITE" id="PS51903"/>
    </source>
</evidence>
<dbReference type="GO" id="GO:0005737">
    <property type="term" value="C:cytoplasm"/>
    <property type="evidence" value="ECO:0007669"/>
    <property type="project" value="UniProtKB-SubCell"/>
</dbReference>
<dbReference type="Pfam" id="PF02861">
    <property type="entry name" value="Clp_N"/>
    <property type="match status" value="1"/>
</dbReference>